<keyword evidence="7" id="KW-0378">Hydrolase</keyword>
<evidence type="ECO:0000256" key="5">
    <source>
        <dbReference type="ARBA" id="ARBA00022676"/>
    </source>
</evidence>
<evidence type="ECO:0000256" key="10">
    <source>
        <dbReference type="ARBA" id="ARBA00023268"/>
    </source>
</evidence>
<evidence type="ECO:0000256" key="4">
    <source>
        <dbReference type="ARBA" id="ARBA00022670"/>
    </source>
</evidence>
<reference evidence="16 17" key="1">
    <citation type="journal article" date="2021" name="bioRxiv">
        <title>Unraveling nitrogen, sulfur and carbon metabolic pathways and microbial community transcriptional responses to substrate deprivation and toxicity stresses in a bioreactor mimicking anoxic brackish coastal sediment conditions.</title>
        <authorList>
            <person name="Martins P.D."/>
            <person name="Echeveste M.J."/>
            <person name="Arshad A."/>
            <person name="Kurth J."/>
            <person name="Ouboter H."/>
            <person name="Jetten M.S.M."/>
            <person name="Welte C.U."/>
        </authorList>
    </citation>
    <scope>NUCLEOTIDE SEQUENCE [LARGE SCALE GENOMIC DNA]</scope>
    <source>
        <strain evidence="16">MAG_38</strain>
    </source>
</reference>
<dbReference type="GO" id="GO:0009002">
    <property type="term" value="F:serine-type D-Ala-D-Ala carboxypeptidase activity"/>
    <property type="evidence" value="ECO:0007669"/>
    <property type="project" value="UniProtKB-EC"/>
</dbReference>
<dbReference type="Proteomes" id="UP001197609">
    <property type="component" value="Unassembled WGS sequence"/>
</dbReference>
<dbReference type="InterPro" id="IPR001460">
    <property type="entry name" value="PCN-bd_Tpept"/>
</dbReference>
<dbReference type="SUPFAM" id="SSF56601">
    <property type="entry name" value="beta-lactamase/transpeptidase-like"/>
    <property type="match status" value="1"/>
</dbReference>
<dbReference type="SUPFAM" id="SSF53955">
    <property type="entry name" value="Lysozyme-like"/>
    <property type="match status" value="1"/>
</dbReference>
<dbReference type="InterPro" id="IPR012338">
    <property type="entry name" value="Beta-lactam/transpept-like"/>
</dbReference>
<gene>
    <name evidence="16" type="ORF">K8G79_08045</name>
</gene>
<dbReference type="GO" id="GO:0009252">
    <property type="term" value="P:peptidoglycan biosynthetic process"/>
    <property type="evidence" value="ECO:0007669"/>
    <property type="project" value="UniProtKB-KW"/>
</dbReference>
<organism evidence="16 17">
    <name type="scientific">Candidatus Methylomirabilis tolerans</name>
    <dbReference type="NCBI Taxonomy" id="3123416"/>
    <lineage>
        <taxon>Bacteria</taxon>
        <taxon>Candidatus Methylomirabilota</taxon>
        <taxon>Candidatus Methylomirabilia</taxon>
        <taxon>Candidatus Methylomirabilales</taxon>
        <taxon>Candidatus Methylomirabilaceae</taxon>
        <taxon>Candidatus Methylomirabilis</taxon>
    </lineage>
</organism>
<evidence type="ECO:0000259" key="15">
    <source>
        <dbReference type="Pfam" id="PF00912"/>
    </source>
</evidence>
<dbReference type="Pfam" id="PF00905">
    <property type="entry name" value="Transpeptidase"/>
    <property type="match status" value="1"/>
</dbReference>
<evidence type="ECO:0000313" key="16">
    <source>
        <dbReference type="EMBL" id="MBZ0160069.1"/>
    </source>
</evidence>
<comment type="catalytic activity">
    <reaction evidence="12">
        <text>Preferential cleavage: (Ac)2-L-Lys-D-Ala-|-D-Ala. Also transpeptidation of peptidyl-alanyl moieties that are N-acyl substituents of D-alanine.</text>
        <dbReference type="EC" id="3.4.16.4"/>
    </reaction>
</comment>
<evidence type="ECO:0000256" key="11">
    <source>
        <dbReference type="ARBA" id="ARBA00023316"/>
    </source>
</evidence>
<evidence type="ECO:0000256" key="12">
    <source>
        <dbReference type="ARBA" id="ARBA00034000"/>
    </source>
</evidence>
<dbReference type="InterPro" id="IPR001264">
    <property type="entry name" value="Glyco_trans_51"/>
</dbReference>
<evidence type="ECO:0000256" key="7">
    <source>
        <dbReference type="ARBA" id="ARBA00022801"/>
    </source>
</evidence>
<proteinExistence type="inferred from homology"/>
<evidence type="ECO:0000256" key="6">
    <source>
        <dbReference type="ARBA" id="ARBA00022679"/>
    </source>
</evidence>
<dbReference type="GO" id="GO:0008955">
    <property type="term" value="F:peptidoglycan glycosyltransferase activity"/>
    <property type="evidence" value="ECO:0007669"/>
    <property type="project" value="UniProtKB-EC"/>
</dbReference>
<dbReference type="InterPro" id="IPR023346">
    <property type="entry name" value="Lysozyme-like_dom_sf"/>
</dbReference>
<comment type="similarity">
    <text evidence="1">In the C-terminal section; belongs to the transpeptidase family.</text>
</comment>
<evidence type="ECO:0000256" key="2">
    <source>
        <dbReference type="ARBA" id="ARBA00007739"/>
    </source>
</evidence>
<protein>
    <submittedName>
        <fullName evidence="16">Penicillin-binding protein 1A</fullName>
    </submittedName>
</protein>
<dbReference type="GO" id="GO:0008360">
    <property type="term" value="P:regulation of cell shape"/>
    <property type="evidence" value="ECO:0007669"/>
    <property type="project" value="UniProtKB-KW"/>
</dbReference>
<keyword evidence="4" id="KW-0645">Protease</keyword>
<keyword evidence="9" id="KW-0573">Peptidoglycan synthesis</keyword>
<accession>A0AAJ1AID9</accession>
<dbReference type="PANTHER" id="PTHR32282">
    <property type="entry name" value="BINDING PROTEIN TRANSPEPTIDASE, PUTATIVE-RELATED"/>
    <property type="match status" value="1"/>
</dbReference>
<evidence type="ECO:0000256" key="3">
    <source>
        <dbReference type="ARBA" id="ARBA00022645"/>
    </source>
</evidence>
<keyword evidence="8" id="KW-0133">Cell shape</keyword>
<dbReference type="FunFam" id="1.10.3810.10:FF:000001">
    <property type="entry name" value="Penicillin-binding protein 1A"/>
    <property type="match status" value="1"/>
</dbReference>
<dbReference type="GO" id="GO:0006508">
    <property type="term" value="P:proteolysis"/>
    <property type="evidence" value="ECO:0007669"/>
    <property type="project" value="UniProtKB-KW"/>
</dbReference>
<dbReference type="InterPro" id="IPR036950">
    <property type="entry name" value="PBP_transglycosylase"/>
</dbReference>
<keyword evidence="6" id="KW-0808">Transferase</keyword>
<evidence type="ECO:0000313" key="17">
    <source>
        <dbReference type="Proteomes" id="UP001197609"/>
    </source>
</evidence>
<dbReference type="GO" id="GO:0008658">
    <property type="term" value="F:penicillin binding"/>
    <property type="evidence" value="ECO:0007669"/>
    <property type="project" value="InterPro"/>
</dbReference>
<dbReference type="Gene3D" id="3.40.710.10">
    <property type="entry name" value="DD-peptidase/beta-lactamase superfamily"/>
    <property type="match status" value="1"/>
</dbReference>
<sequence>MGYAKATWRVLVVAFLISVTLGTAAWGAPLARVEDLPHLMQLPIFQPGAPSLLYDDAGKVLGPIVPEYRIVLPLSRIPLKLRQAVIAAEDARFYEHGALDLKGIARATVRNIMSASVREGGSTITQQLAKTLFLTHERTIGRKVKELQLASELEQAYTKDQILGMYLNCIYFGHGAYGIEAAARTYFSKSVTELTLSETALLAGLPRAPGRYSPLIDIKRAKARRKYVLDRMVATGAIKQAQASRANLTPISVNPMFRSKGIAPWFVEYVRQQLEGRLGQIVVRHGELKIYTTLNADMQRAAVKAISRGIAAIVQRKNERKEGGSVAPEGALIALDARTGEIKALVGGSDYSRSQFNRAVQARRQPGSAFKPLVYAAAFERGLSPRTILDDAPISFEIGTGHRSEAWAPENLDHRYRGPVTLRRALEESINVPTVRLISTIGIDPVIDLARRLGITSELRREYAMALGVSEVGLLELASAYQAFANRGSLSPPFAVRRVVGPGEIVLEEQFPQPQQVVREEIAFLLTSVLEGVVQRGTGRAAKRIGRPVAAKTGTSQAAEDLWFLGYTPSIVAGVWLGYDQHRSIGSHETAGKIAAPIWTDFMRQSLGDSPVEAFLPPEGVFPIFANQKTGQPTSSTDPEAIVEYVIQGQEEVLPSDVVLPITNASSPDVSGKEVLPPTPSR</sequence>
<dbReference type="GO" id="GO:0071555">
    <property type="term" value="P:cell wall organization"/>
    <property type="evidence" value="ECO:0007669"/>
    <property type="project" value="UniProtKB-KW"/>
</dbReference>
<keyword evidence="11" id="KW-0961">Cell wall biogenesis/degradation</keyword>
<evidence type="ECO:0000256" key="13">
    <source>
        <dbReference type="ARBA" id="ARBA00049902"/>
    </source>
</evidence>
<dbReference type="GO" id="GO:0030288">
    <property type="term" value="C:outer membrane-bounded periplasmic space"/>
    <property type="evidence" value="ECO:0007669"/>
    <property type="project" value="TreeGrafter"/>
</dbReference>
<name>A0AAJ1AID9_9BACT</name>
<keyword evidence="10" id="KW-0511">Multifunctional enzyme</keyword>
<evidence type="ECO:0000259" key="14">
    <source>
        <dbReference type="Pfam" id="PF00905"/>
    </source>
</evidence>
<feature type="domain" description="Penicillin-binding protein transpeptidase" evidence="14">
    <location>
        <begin position="330"/>
        <end position="603"/>
    </location>
</feature>
<dbReference type="Pfam" id="PF00912">
    <property type="entry name" value="Transgly"/>
    <property type="match status" value="1"/>
</dbReference>
<dbReference type="PANTHER" id="PTHR32282:SF33">
    <property type="entry name" value="PEPTIDOGLYCAN GLYCOSYLTRANSFERASE"/>
    <property type="match status" value="1"/>
</dbReference>
<dbReference type="Gene3D" id="1.10.3810.10">
    <property type="entry name" value="Biosynthetic peptidoglycan transglycosylase-like"/>
    <property type="match status" value="1"/>
</dbReference>
<evidence type="ECO:0000256" key="9">
    <source>
        <dbReference type="ARBA" id="ARBA00022984"/>
    </source>
</evidence>
<comment type="similarity">
    <text evidence="2">In the N-terminal section; belongs to the glycosyltransferase 51 family.</text>
</comment>
<evidence type="ECO:0000256" key="1">
    <source>
        <dbReference type="ARBA" id="ARBA00007090"/>
    </source>
</evidence>
<dbReference type="AlphaFoldDB" id="A0AAJ1AID9"/>
<dbReference type="NCBIfam" id="TIGR02074">
    <property type="entry name" value="PBP_1a_fam"/>
    <property type="match status" value="1"/>
</dbReference>
<comment type="caution">
    <text evidence="16">The sequence shown here is derived from an EMBL/GenBank/DDBJ whole genome shotgun (WGS) entry which is preliminary data.</text>
</comment>
<feature type="domain" description="Glycosyl transferase family 51" evidence="15">
    <location>
        <begin position="60"/>
        <end position="232"/>
    </location>
</feature>
<keyword evidence="3" id="KW-0121">Carboxypeptidase</keyword>
<evidence type="ECO:0000256" key="8">
    <source>
        <dbReference type="ARBA" id="ARBA00022960"/>
    </source>
</evidence>
<keyword evidence="5" id="KW-0328">Glycosyltransferase</keyword>
<comment type="catalytic activity">
    <reaction evidence="13">
        <text>[GlcNAc-(1-&gt;4)-Mur2Ac(oyl-L-Ala-gamma-D-Glu-L-Lys-D-Ala-D-Ala)](n)-di-trans,octa-cis-undecaprenyl diphosphate + beta-D-GlcNAc-(1-&gt;4)-Mur2Ac(oyl-L-Ala-gamma-D-Glu-L-Lys-D-Ala-D-Ala)-di-trans,octa-cis-undecaprenyl diphosphate = [GlcNAc-(1-&gt;4)-Mur2Ac(oyl-L-Ala-gamma-D-Glu-L-Lys-D-Ala-D-Ala)](n+1)-di-trans,octa-cis-undecaprenyl diphosphate + di-trans,octa-cis-undecaprenyl diphosphate + H(+)</text>
        <dbReference type="Rhea" id="RHEA:23708"/>
        <dbReference type="Rhea" id="RHEA-COMP:9602"/>
        <dbReference type="Rhea" id="RHEA-COMP:9603"/>
        <dbReference type="ChEBI" id="CHEBI:15378"/>
        <dbReference type="ChEBI" id="CHEBI:58405"/>
        <dbReference type="ChEBI" id="CHEBI:60033"/>
        <dbReference type="ChEBI" id="CHEBI:78435"/>
        <dbReference type="EC" id="2.4.99.28"/>
    </reaction>
</comment>
<dbReference type="InterPro" id="IPR050396">
    <property type="entry name" value="Glycosyltr_51/Transpeptidase"/>
</dbReference>
<dbReference type="EMBL" id="JAIOIU010000100">
    <property type="protein sequence ID" value="MBZ0160069.1"/>
    <property type="molecule type" value="Genomic_DNA"/>
</dbReference>